<keyword evidence="4" id="KW-1185">Reference proteome</keyword>
<reference evidence="3" key="2">
    <citation type="submission" date="2023-06" db="EMBL/GenBank/DDBJ databases">
        <authorList>
            <consortium name="Lawrence Berkeley National Laboratory"/>
            <person name="Haridas S."/>
            <person name="Hensen N."/>
            <person name="Bonometti L."/>
            <person name="Westerberg I."/>
            <person name="Brannstrom I.O."/>
            <person name="Guillou S."/>
            <person name="Cros-Aarteil S."/>
            <person name="Calhoun S."/>
            <person name="Kuo A."/>
            <person name="Mondo S."/>
            <person name="Pangilinan J."/>
            <person name="Riley R."/>
            <person name="Labutti K."/>
            <person name="Andreopoulos B."/>
            <person name="Lipzen A."/>
            <person name="Chen C."/>
            <person name="Yanf M."/>
            <person name="Daum C."/>
            <person name="Ng V."/>
            <person name="Clum A."/>
            <person name="Steindorff A."/>
            <person name="Ohm R."/>
            <person name="Martin F."/>
            <person name="Silar P."/>
            <person name="Natvig D."/>
            <person name="Lalanne C."/>
            <person name="Gautier V."/>
            <person name="Ament-Velasquez S.L."/>
            <person name="Kruys A."/>
            <person name="Hutchinson M.I."/>
            <person name="Powell A.J."/>
            <person name="Barry K."/>
            <person name="Miller A.N."/>
            <person name="Grigoriev I.V."/>
            <person name="Debuchy R."/>
            <person name="Gladieux P."/>
            <person name="Thoren M.H."/>
            <person name="Johannesson H."/>
        </authorList>
    </citation>
    <scope>NUCLEOTIDE SEQUENCE</scope>
    <source>
        <strain evidence="3">CBS 314.62</strain>
    </source>
</reference>
<evidence type="ECO:0000313" key="3">
    <source>
        <dbReference type="EMBL" id="KAK3695455.1"/>
    </source>
</evidence>
<feature type="region of interest" description="Disordered" evidence="2">
    <location>
        <begin position="1"/>
        <end position="236"/>
    </location>
</feature>
<evidence type="ECO:0000256" key="1">
    <source>
        <dbReference type="SAM" id="Coils"/>
    </source>
</evidence>
<dbReference type="Proteomes" id="UP001270362">
    <property type="component" value="Unassembled WGS sequence"/>
</dbReference>
<evidence type="ECO:0000256" key="2">
    <source>
        <dbReference type="SAM" id="MobiDB-lite"/>
    </source>
</evidence>
<feature type="coiled-coil region" evidence="1">
    <location>
        <begin position="275"/>
        <end position="376"/>
    </location>
</feature>
<gene>
    <name evidence="3" type="ORF">B0T22DRAFT_455329</name>
</gene>
<accession>A0AAE1CIC7</accession>
<feature type="compositionally biased region" description="Low complexity" evidence="2">
    <location>
        <begin position="129"/>
        <end position="162"/>
    </location>
</feature>
<keyword evidence="1" id="KW-0175">Coiled coil</keyword>
<feature type="coiled-coil region" evidence="1">
    <location>
        <begin position="423"/>
        <end position="475"/>
    </location>
</feature>
<comment type="caution">
    <text evidence="3">The sequence shown here is derived from an EMBL/GenBank/DDBJ whole genome shotgun (WGS) entry which is preliminary data.</text>
</comment>
<evidence type="ECO:0008006" key="5">
    <source>
        <dbReference type="Google" id="ProtNLM"/>
    </source>
</evidence>
<organism evidence="3 4">
    <name type="scientific">Podospora appendiculata</name>
    <dbReference type="NCBI Taxonomy" id="314037"/>
    <lineage>
        <taxon>Eukaryota</taxon>
        <taxon>Fungi</taxon>
        <taxon>Dikarya</taxon>
        <taxon>Ascomycota</taxon>
        <taxon>Pezizomycotina</taxon>
        <taxon>Sordariomycetes</taxon>
        <taxon>Sordariomycetidae</taxon>
        <taxon>Sordariales</taxon>
        <taxon>Podosporaceae</taxon>
        <taxon>Podospora</taxon>
    </lineage>
</organism>
<sequence length="504" mass="56094">MRNRLSKIRPHSNHKPGFHIHQDDEFKDTAVSTPPKEAAQVDRVPSAKSTPTKAPRPDDSHEGLSPRSTLALASSGIVNAVMSRTTTNGASGKGQPLTPARMNSTIRPVVSFDDRHRSSEDSSTDWTPSQATSRNSALSSSLNSNTSMSSVSQQQQQQQAQTPNGVGKPLPGPRLKQSMPALQDGLSPTLEVPRTLATSRSSVEIPLRESSLSATATPANTTSEPPPDGGGAVSNDVSLSATEAHLSNANGWDSTVGKAGLGKTGRVINKLVSDNEALKRDIKIERLRAEESKQTARLLEDKLERIVSEYENRLLETNVTKALLARKERQVESLQSMVELERKRAVDAGTRERTWKDEMETTRADAKRRVEEATNYAALMEGRYNAISSHWRDQGEEVKKSMGKMETEVANLVQERKSDDDRISTLRDLCDQQDGNIRELKQQKEEIAEQFEKYRAEQEQALKEIKTKAMERELEQERMIREAKEVLDKLKWALNVKDKLEWAQ</sequence>
<reference evidence="3" key="1">
    <citation type="journal article" date="2023" name="Mol. Phylogenet. Evol.">
        <title>Genome-scale phylogeny and comparative genomics of the fungal order Sordariales.</title>
        <authorList>
            <person name="Hensen N."/>
            <person name="Bonometti L."/>
            <person name="Westerberg I."/>
            <person name="Brannstrom I.O."/>
            <person name="Guillou S."/>
            <person name="Cros-Aarteil S."/>
            <person name="Calhoun S."/>
            <person name="Haridas S."/>
            <person name="Kuo A."/>
            <person name="Mondo S."/>
            <person name="Pangilinan J."/>
            <person name="Riley R."/>
            <person name="LaButti K."/>
            <person name="Andreopoulos B."/>
            <person name="Lipzen A."/>
            <person name="Chen C."/>
            <person name="Yan M."/>
            <person name="Daum C."/>
            <person name="Ng V."/>
            <person name="Clum A."/>
            <person name="Steindorff A."/>
            <person name="Ohm R.A."/>
            <person name="Martin F."/>
            <person name="Silar P."/>
            <person name="Natvig D.O."/>
            <person name="Lalanne C."/>
            <person name="Gautier V."/>
            <person name="Ament-Velasquez S.L."/>
            <person name="Kruys A."/>
            <person name="Hutchinson M.I."/>
            <person name="Powell A.J."/>
            <person name="Barry K."/>
            <person name="Miller A.N."/>
            <person name="Grigoriev I.V."/>
            <person name="Debuchy R."/>
            <person name="Gladieux P."/>
            <person name="Hiltunen Thoren M."/>
            <person name="Johannesson H."/>
        </authorList>
    </citation>
    <scope>NUCLEOTIDE SEQUENCE</scope>
    <source>
        <strain evidence="3">CBS 314.62</strain>
    </source>
</reference>
<feature type="compositionally biased region" description="Basic residues" evidence="2">
    <location>
        <begin position="1"/>
        <end position="18"/>
    </location>
</feature>
<name>A0AAE1CIC7_9PEZI</name>
<feature type="compositionally biased region" description="Polar residues" evidence="2">
    <location>
        <begin position="210"/>
        <end position="223"/>
    </location>
</feature>
<dbReference type="AlphaFoldDB" id="A0AAE1CIC7"/>
<dbReference type="EMBL" id="JAULSO010000001">
    <property type="protein sequence ID" value="KAK3695455.1"/>
    <property type="molecule type" value="Genomic_DNA"/>
</dbReference>
<feature type="compositionally biased region" description="Basic and acidic residues" evidence="2">
    <location>
        <begin position="55"/>
        <end position="64"/>
    </location>
</feature>
<evidence type="ECO:0000313" key="4">
    <source>
        <dbReference type="Proteomes" id="UP001270362"/>
    </source>
</evidence>
<proteinExistence type="predicted"/>
<protein>
    <recommendedName>
        <fullName evidence="5">SWI5-dependent HO expression protein 3</fullName>
    </recommendedName>
</protein>